<dbReference type="InterPro" id="IPR000259">
    <property type="entry name" value="Adhesion_dom_fimbrial"/>
</dbReference>
<gene>
    <name evidence="2" type="ORF">BLA13014_06064</name>
</gene>
<dbReference type="InterPro" id="IPR008966">
    <property type="entry name" value="Adhesion_dom_sf"/>
</dbReference>
<dbReference type="GO" id="GO:0007155">
    <property type="term" value="P:cell adhesion"/>
    <property type="evidence" value="ECO:0007669"/>
    <property type="project" value="InterPro"/>
</dbReference>
<evidence type="ECO:0000259" key="1">
    <source>
        <dbReference type="Pfam" id="PF00419"/>
    </source>
</evidence>
<protein>
    <submittedName>
        <fullName evidence="2">Fimbrial protein</fullName>
    </submittedName>
</protein>
<evidence type="ECO:0000313" key="3">
    <source>
        <dbReference type="Proteomes" id="UP000494261"/>
    </source>
</evidence>
<organism evidence="2 3">
    <name type="scientific">Burkholderia aenigmatica</name>
    <dbReference type="NCBI Taxonomy" id="2015348"/>
    <lineage>
        <taxon>Bacteria</taxon>
        <taxon>Pseudomonadati</taxon>
        <taxon>Pseudomonadota</taxon>
        <taxon>Betaproteobacteria</taxon>
        <taxon>Burkholderiales</taxon>
        <taxon>Burkholderiaceae</taxon>
        <taxon>Burkholderia</taxon>
        <taxon>Burkholderia cepacia complex</taxon>
    </lineage>
</organism>
<dbReference type="SUPFAM" id="SSF49401">
    <property type="entry name" value="Bacterial adhesins"/>
    <property type="match status" value="1"/>
</dbReference>
<dbReference type="Proteomes" id="UP000494261">
    <property type="component" value="Unassembled WGS sequence"/>
</dbReference>
<dbReference type="Pfam" id="PF00419">
    <property type="entry name" value="Fimbrial"/>
    <property type="match status" value="1"/>
</dbReference>
<sequence>MSYRSTQEGRSVARRYRGALLAALAIAALAIGVSPARAQSTSRGCFRITGLTTGVNSPYYTDPGTIARPWSGAIDTAGAGAYKMTINIDTSSFVPEGTLLASLVSPVYNLGSNGTGSYGPEQVLYRCSPDSAGTMFEYFATNGDNASAGGNDVSAISGVPGTYQSRYAGVVFRVTNMTTGQTTTRYWQARPLTGLDVDSQGWYLVKTKNFSAYKVELFKCSNCPNGGNRSTGAWAESQPFAYSAFRGGASGTIPASGLFVGADSATNYSGWYGDWPAAINPYGNITVRRAATCAVTNTTPMILFPTMSVSELAQGGSRQLPITVRIECQSVTPSGMSAFVSGTAANQTALGILAAPANVQQAINAGLKTSGSAVTYLLSNGYGTDPGVATGVGVALSRPGGATLDFLSNQYVTTGGAADGWDPVLNDTTAESTVNGQTSYTRVINATFKAFAPGSTPVTAGRYQASAQVIVRVQ</sequence>
<dbReference type="RefSeq" id="WP_175025213.1">
    <property type="nucleotide sequence ID" value="NZ_CABVQC010000054.1"/>
</dbReference>
<dbReference type="GO" id="GO:0009289">
    <property type="term" value="C:pilus"/>
    <property type="evidence" value="ECO:0007669"/>
    <property type="project" value="InterPro"/>
</dbReference>
<dbReference type="InterPro" id="IPR011228">
    <property type="entry name" value="UCP029766"/>
</dbReference>
<reference evidence="2 3" key="1">
    <citation type="submission" date="2019-09" db="EMBL/GenBank/DDBJ databases">
        <authorList>
            <person name="Depoorter E."/>
        </authorList>
    </citation>
    <scope>NUCLEOTIDE SEQUENCE [LARGE SCALE GENOMIC DNA]</scope>
    <source>
        <strain evidence="2">LMG 13014</strain>
    </source>
</reference>
<dbReference type="EMBL" id="CABVQC010000054">
    <property type="protein sequence ID" value="VWC27412.1"/>
    <property type="molecule type" value="Genomic_DNA"/>
</dbReference>
<evidence type="ECO:0000313" key="2">
    <source>
        <dbReference type="EMBL" id="VWC27412.1"/>
    </source>
</evidence>
<name>A0A6P2RAN9_9BURK</name>
<dbReference type="AlphaFoldDB" id="A0A6P2RAN9"/>
<accession>A0A6P2RAN9</accession>
<dbReference type="PIRSF" id="PIRSF029766">
    <property type="entry name" value="UCP029766"/>
    <property type="match status" value="1"/>
</dbReference>
<proteinExistence type="predicted"/>
<feature type="domain" description="Fimbrial-type adhesion" evidence="1">
    <location>
        <begin position="286"/>
        <end position="474"/>
    </location>
</feature>